<evidence type="ECO:0000313" key="3">
    <source>
        <dbReference type="Proteomes" id="UP000092484"/>
    </source>
</evidence>
<feature type="chain" id="PRO_5008354998" evidence="1">
    <location>
        <begin position="23"/>
        <end position="163"/>
    </location>
</feature>
<proteinExistence type="predicted"/>
<keyword evidence="3" id="KW-1185">Reference proteome</keyword>
<feature type="signal peptide" evidence="1">
    <location>
        <begin position="1"/>
        <end position="22"/>
    </location>
</feature>
<dbReference type="RefSeq" id="WP_158093644.1">
    <property type="nucleotide sequence ID" value="NZ_LZYB01000009.1"/>
</dbReference>
<name>A0A1A7BDJ8_9SPHN</name>
<reference evidence="2 3" key="1">
    <citation type="submission" date="2016-06" db="EMBL/GenBank/DDBJ databases">
        <title>Genome sequence of Porphyrobacter dokdonensis DSW-74.</title>
        <authorList>
            <person name="Kim J.F."/>
            <person name="Song J.Y."/>
        </authorList>
    </citation>
    <scope>NUCLEOTIDE SEQUENCE [LARGE SCALE GENOMIC DNA]</scope>
    <source>
        <strain evidence="2 3">DSW-74</strain>
    </source>
</reference>
<gene>
    <name evidence="2" type="ORF">I603_2722</name>
</gene>
<keyword evidence="1" id="KW-0732">Signal</keyword>
<dbReference type="STRING" id="1300349.I603_2722"/>
<comment type="caution">
    <text evidence="2">The sequence shown here is derived from an EMBL/GenBank/DDBJ whole genome shotgun (WGS) entry which is preliminary data.</text>
</comment>
<accession>A0A1A7BDJ8</accession>
<evidence type="ECO:0000256" key="1">
    <source>
        <dbReference type="SAM" id="SignalP"/>
    </source>
</evidence>
<dbReference type="Proteomes" id="UP000092484">
    <property type="component" value="Unassembled WGS sequence"/>
</dbReference>
<dbReference type="AlphaFoldDB" id="A0A1A7BDJ8"/>
<protein>
    <submittedName>
        <fullName evidence="2">YapH protein</fullName>
    </submittedName>
</protein>
<organism evidence="2 3">
    <name type="scientific">Erythrobacter dokdonensis DSW-74</name>
    <dbReference type="NCBI Taxonomy" id="1300349"/>
    <lineage>
        <taxon>Bacteria</taxon>
        <taxon>Pseudomonadati</taxon>
        <taxon>Pseudomonadota</taxon>
        <taxon>Alphaproteobacteria</taxon>
        <taxon>Sphingomonadales</taxon>
        <taxon>Erythrobacteraceae</taxon>
        <taxon>Erythrobacter/Porphyrobacter group</taxon>
        <taxon>Erythrobacter</taxon>
    </lineage>
</organism>
<evidence type="ECO:0000313" key="2">
    <source>
        <dbReference type="EMBL" id="OBV09826.1"/>
    </source>
</evidence>
<dbReference type="InterPro" id="IPR025514">
    <property type="entry name" value="DUF4402"/>
</dbReference>
<sequence length="163" mass="16683">MNKMFAVATVLASLAAATSANAQSADAGAGAKIIAPLEISNVTDLYFGTIAPSTTVADQVVVLADGSRKCGPALTCLTADHTAAAFAVTGEADAFYTISLPKEINIVNEKGTEMQVTEFNGSKTGGQLLSGEDSFTVGGTLYVGVRQEAGKYTGSFTVAVEYQ</sequence>
<dbReference type="Pfam" id="PF14352">
    <property type="entry name" value="DUF4402"/>
    <property type="match status" value="1"/>
</dbReference>
<dbReference type="EMBL" id="LZYB01000009">
    <property type="protein sequence ID" value="OBV09826.1"/>
    <property type="molecule type" value="Genomic_DNA"/>
</dbReference>